<sequence length="293" mass="32030">MAEEQSAQGNRVSTVLGRKLGGELLRLRTMAGFTQGQAADAITASTGKVAKMESGWVPMREPDIRALCALYGASDVKTVGPLLELARIDRERRKVKGWWNDVALSSAMKQYAPLEAVATEIKAWQVSFIPGLLQTAAYTRALRRSWVPDESPDKAEAFAASRLARQQRLFGESPLVLKAVIPEAALRIPVVHPEMLREQLKGLLDWGERPNVTVQVLPFSAGFAKGLTGSFNVLSFGEPGAMDVVYVESSHSHVWVEGGEGAAQHVKIFEETAQCAFSEPETRAFIEALIKEL</sequence>
<evidence type="ECO:0000259" key="1">
    <source>
        <dbReference type="Pfam" id="PF19054"/>
    </source>
</evidence>
<protein>
    <submittedName>
        <fullName evidence="2">DNA-binding protein</fullName>
    </submittedName>
</protein>
<keyword evidence="2" id="KW-0238">DNA-binding</keyword>
<dbReference type="Pfam" id="PF13560">
    <property type="entry name" value="HTH_31"/>
    <property type="match status" value="1"/>
</dbReference>
<dbReference type="RefSeq" id="WP_059148534.1">
    <property type="nucleotide sequence ID" value="NZ_LLZJ01000407.1"/>
</dbReference>
<dbReference type="Gene3D" id="1.10.260.40">
    <property type="entry name" value="lambda repressor-like DNA-binding domains"/>
    <property type="match status" value="1"/>
</dbReference>
<dbReference type="InterPro" id="IPR043917">
    <property type="entry name" value="DUF5753"/>
</dbReference>
<dbReference type="InterPro" id="IPR010982">
    <property type="entry name" value="Lambda_DNA-bd_dom_sf"/>
</dbReference>
<feature type="domain" description="DUF5753" evidence="1">
    <location>
        <begin position="110"/>
        <end position="287"/>
    </location>
</feature>
<dbReference type="AlphaFoldDB" id="A0A0X3VJY4"/>
<dbReference type="OrthoDB" id="5172945at2"/>
<name>A0A0X3VJY4_STRVO</name>
<gene>
    <name evidence="2" type="ORF">ADL28_38965</name>
</gene>
<dbReference type="SUPFAM" id="SSF47413">
    <property type="entry name" value="lambda repressor-like DNA-binding domains"/>
    <property type="match status" value="1"/>
</dbReference>
<proteinExistence type="predicted"/>
<evidence type="ECO:0000313" key="3">
    <source>
        <dbReference type="Proteomes" id="UP000053413"/>
    </source>
</evidence>
<reference evidence="3" key="1">
    <citation type="submission" date="2015-10" db="EMBL/GenBank/DDBJ databases">
        <authorList>
            <person name="Ju K.-S."/>
            <person name="Doroghazi J.R."/>
            <person name="Metcalf W.W."/>
        </authorList>
    </citation>
    <scope>NUCLEOTIDE SEQUENCE [LARGE SCALE GENOMIC DNA]</scope>
    <source>
        <strain evidence="3">NRRL F-8817</strain>
    </source>
</reference>
<dbReference type="GO" id="GO:0003677">
    <property type="term" value="F:DNA binding"/>
    <property type="evidence" value="ECO:0007669"/>
    <property type="project" value="UniProtKB-KW"/>
</dbReference>
<comment type="caution">
    <text evidence="2">The sequence shown here is derived from an EMBL/GenBank/DDBJ whole genome shotgun (WGS) entry which is preliminary data.</text>
</comment>
<dbReference type="EMBL" id="LLZJ01000407">
    <property type="protein sequence ID" value="KUL44958.1"/>
    <property type="molecule type" value="Genomic_DNA"/>
</dbReference>
<dbReference type="Proteomes" id="UP000053413">
    <property type="component" value="Unassembled WGS sequence"/>
</dbReference>
<evidence type="ECO:0000313" key="2">
    <source>
        <dbReference type="EMBL" id="KUL44958.1"/>
    </source>
</evidence>
<dbReference type="Pfam" id="PF19054">
    <property type="entry name" value="DUF5753"/>
    <property type="match status" value="1"/>
</dbReference>
<organism evidence="2 3">
    <name type="scientific">Streptomyces violaceusniger</name>
    <dbReference type="NCBI Taxonomy" id="68280"/>
    <lineage>
        <taxon>Bacteria</taxon>
        <taxon>Bacillati</taxon>
        <taxon>Actinomycetota</taxon>
        <taxon>Actinomycetes</taxon>
        <taxon>Kitasatosporales</taxon>
        <taxon>Streptomycetaceae</taxon>
        <taxon>Streptomyces</taxon>
        <taxon>Streptomyces violaceusniger group</taxon>
    </lineage>
</organism>
<accession>A0A0X3VJY4</accession>